<organism evidence="2 3">
    <name type="scientific">Flectobacillus roseus</name>
    <dbReference type="NCBI Taxonomy" id="502259"/>
    <lineage>
        <taxon>Bacteria</taxon>
        <taxon>Pseudomonadati</taxon>
        <taxon>Bacteroidota</taxon>
        <taxon>Cytophagia</taxon>
        <taxon>Cytophagales</taxon>
        <taxon>Flectobacillaceae</taxon>
        <taxon>Flectobacillus</taxon>
    </lineage>
</organism>
<evidence type="ECO:0000313" key="2">
    <source>
        <dbReference type="EMBL" id="MDI9861187.1"/>
    </source>
</evidence>
<dbReference type="InterPro" id="IPR018490">
    <property type="entry name" value="cNMP-bd_dom_sf"/>
</dbReference>
<dbReference type="Gene3D" id="2.60.120.10">
    <property type="entry name" value="Jelly Rolls"/>
    <property type="match status" value="1"/>
</dbReference>
<reference evidence="2 3" key="1">
    <citation type="submission" date="2023-05" db="EMBL/GenBank/DDBJ databases">
        <title>Novel species of genus Flectobacillus isolated from stream in China.</title>
        <authorList>
            <person name="Lu H."/>
        </authorList>
    </citation>
    <scope>NUCLEOTIDE SEQUENCE [LARGE SCALE GENOMIC DNA]</scope>
    <source>
        <strain evidence="2 3">KCTC 42575</strain>
    </source>
</reference>
<dbReference type="SUPFAM" id="SSF51206">
    <property type="entry name" value="cAMP-binding domain-like"/>
    <property type="match status" value="1"/>
</dbReference>
<dbReference type="RefSeq" id="WP_283345678.1">
    <property type="nucleotide sequence ID" value="NZ_JASHIF010000018.1"/>
</dbReference>
<proteinExistence type="predicted"/>
<dbReference type="InterPro" id="IPR014710">
    <property type="entry name" value="RmlC-like_jellyroll"/>
</dbReference>
<sequence length="194" mass="22911">MKDIFKEYLQKYIPITDEQFEQLSSELTIKHIKKNTVLIEQDTIDDSTFFVCHGLIRAYTIDHQGKEHAIFFAPEHWWVNDKNSFYFCEPSLFYVETLEDTDLVQISRKFYDKAALLIPEFAPWQTKILHNSIRFMQKRINLLLAAQAETRYLDFIKMYPNLVHRIPQTMIASYLGITPESLSRVRKVLATKGI</sequence>
<dbReference type="CDD" id="cd00038">
    <property type="entry name" value="CAP_ED"/>
    <property type="match status" value="1"/>
</dbReference>
<gene>
    <name evidence="2" type="ORF">QM524_18360</name>
</gene>
<accession>A0ABT6YC69</accession>
<evidence type="ECO:0000259" key="1">
    <source>
        <dbReference type="Pfam" id="PF00027"/>
    </source>
</evidence>
<dbReference type="EMBL" id="JASHIF010000018">
    <property type="protein sequence ID" value="MDI9861187.1"/>
    <property type="molecule type" value="Genomic_DNA"/>
</dbReference>
<dbReference type="InterPro" id="IPR000595">
    <property type="entry name" value="cNMP-bd_dom"/>
</dbReference>
<evidence type="ECO:0000313" key="3">
    <source>
        <dbReference type="Proteomes" id="UP001236507"/>
    </source>
</evidence>
<comment type="caution">
    <text evidence="2">The sequence shown here is derived from an EMBL/GenBank/DDBJ whole genome shotgun (WGS) entry which is preliminary data.</text>
</comment>
<name>A0ABT6YC69_9BACT</name>
<protein>
    <submittedName>
        <fullName evidence="2">Crp/Fnr family transcriptional regulator</fullName>
    </submittedName>
</protein>
<dbReference type="Pfam" id="PF00027">
    <property type="entry name" value="cNMP_binding"/>
    <property type="match status" value="1"/>
</dbReference>
<feature type="domain" description="Cyclic nucleotide-binding" evidence="1">
    <location>
        <begin position="30"/>
        <end position="110"/>
    </location>
</feature>
<keyword evidence="3" id="KW-1185">Reference proteome</keyword>
<dbReference type="Proteomes" id="UP001236507">
    <property type="component" value="Unassembled WGS sequence"/>
</dbReference>